<dbReference type="PANTHER" id="PTHR43377">
    <property type="entry name" value="BILIVERDIN REDUCTASE A"/>
    <property type="match status" value="1"/>
</dbReference>
<evidence type="ECO:0000313" key="4">
    <source>
        <dbReference type="Proteomes" id="UP000001025"/>
    </source>
</evidence>
<feature type="domain" description="Gfo/Idh/MocA-like oxidoreductase N-terminal" evidence="1">
    <location>
        <begin position="63"/>
        <end position="188"/>
    </location>
</feature>
<dbReference type="GO" id="GO:0000166">
    <property type="term" value="F:nucleotide binding"/>
    <property type="evidence" value="ECO:0007669"/>
    <property type="project" value="InterPro"/>
</dbReference>
<dbReference type="InterPro" id="IPR000683">
    <property type="entry name" value="Gfo/Idh/MocA-like_OxRdtase_N"/>
</dbReference>
<dbReference type="SUPFAM" id="SSF55347">
    <property type="entry name" value="Glyceraldehyde-3-phosphate dehydrogenase-like, C-terminal domain"/>
    <property type="match status" value="1"/>
</dbReference>
<dbReference type="Pfam" id="PF01408">
    <property type="entry name" value="GFO_IDH_MocA"/>
    <property type="match status" value="1"/>
</dbReference>
<dbReference type="AlphaFoldDB" id="Q7URE1"/>
<sequence length="405" mass="43638">MSRCVCTASTRITSLCYPSKLRSPAVQTRGSPSFLSRRQIDRVPSSLLLPVQCMSSNANTPMRAAILGVGFMGWIHTLAYQRSTTAELVGFASRDAKKRAGDWRGIQGNFGPPGEQWDVSGLNVSENLDGLLEDDSIDLIDVCLPPHLHVDAIKKILASGKKVLCEKPLALNSDAARSLLNIAEPGQLMVAHILPFMPAFRFLVEAKSDGRFGDPITGRFSRTISPPDWIPDFYDPEKVGGPLIDLQVHDAHLARVLFGMPAAAHCVSHNQQGVPKRYETILEYSPSADSYGVTPVVSLAGGVIDSPARGFTHGYEVSFEKATVRFEFAAYGDGSSDTIPLTVMHNDGQLERPGLGEQDPIDGFVSEIDAAAAVVAGGPLHPVLDAQLATDALTICEMQMASRRS</sequence>
<accession>Q7URE1</accession>
<evidence type="ECO:0000313" key="3">
    <source>
        <dbReference type="EMBL" id="CAD74399.1"/>
    </source>
</evidence>
<dbReference type="Pfam" id="PF22725">
    <property type="entry name" value="GFO_IDH_MocA_C3"/>
    <property type="match status" value="1"/>
</dbReference>
<dbReference type="KEGG" id="rba:RB5727"/>
<feature type="domain" description="GFO/IDH/MocA-like oxidoreductase" evidence="2">
    <location>
        <begin position="205"/>
        <end position="275"/>
    </location>
</feature>
<dbReference type="SUPFAM" id="SSF51735">
    <property type="entry name" value="NAD(P)-binding Rossmann-fold domains"/>
    <property type="match status" value="1"/>
</dbReference>
<dbReference type="PATRIC" id="fig|243090.15.peg.2753"/>
<evidence type="ECO:0000259" key="1">
    <source>
        <dbReference type="Pfam" id="PF01408"/>
    </source>
</evidence>
<dbReference type="OrthoDB" id="9783105at2"/>
<proteinExistence type="predicted"/>
<organism evidence="3 4">
    <name type="scientific">Rhodopirellula baltica (strain DSM 10527 / NCIMB 13988 / SH1)</name>
    <dbReference type="NCBI Taxonomy" id="243090"/>
    <lineage>
        <taxon>Bacteria</taxon>
        <taxon>Pseudomonadati</taxon>
        <taxon>Planctomycetota</taxon>
        <taxon>Planctomycetia</taxon>
        <taxon>Pirellulales</taxon>
        <taxon>Pirellulaceae</taxon>
        <taxon>Rhodopirellula</taxon>
    </lineage>
</organism>
<dbReference type="PANTHER" id="PTHR43377:SF1">
    <property type="entry name" value="BILIVERDIN REDUCTASE A"/>
    <property type="match status" value="1"/>
</dbReference>
<dbReference type="Gene3D" id="3.40.50.720">
    <property type="entry name" value="NAD(P)-binding Rossmann-like Domain"/>
    <property type="match status" value="1"/>
</dbReference>
<dbReference type="InterPro" id="IPR055170">
    <property type="entry name" value="GFO_IDH_MocA-like_dom"/>
</dbReference>
<dbReference type="Gene3D" id="3.30.360.10">
    <property type="entry name" value="Dihydrodipicolinate Reductase, domain 2"/>
    <property type="match status" value="1"/>
</dbReference>
<evidence type="ECO:0000259" key="2">
    <source>
        <dbReference type="Pfam" id="PF22725"/>
    </source>
</evidence>
<name>Q7URE1_RHOBA</name>
<dbReference type="Proteomes" id="UP000001025">
    <property type="component" value="Chromosome"/>
</dbReference>
<dbReference type="InParanoid" id="Q7URE1"/>
<dbReference type="EMBL" id="BX294142">
    <property type="protein sequence ID" value="CAD74399.1"/>
    <property type="molecule type" value="Genomic_DNA"/>
</dbReference>
<dbReference type="InterPro" id="IPR036291">
    <property type="entry name" value="NAD(P)-bd_dom_sf"/>
</dbReference>
<keyword evidence="4" id="KW-1185">Reference proteome</keyword>
<dbReference type="eggNOG" id="COG0673">
    <property type="taxonomic scope" value="Bacteria"/>
</dbReference>
<dbReference type="STRING" id="243090.RB5727"/>
<gene>
    <name evidence="3" type="ordered locus">RB5727</name>
</gene>
<protein>
    <submittedName>
        <fullName evidence="3">Probable oxidoreductase</fullName>
    </submittedName>
</protein>
<dbReference type="EnsemblBacteria" id="CAD74399">
    <property type="protein sequence ID" value="CAD74399"/>
    <property type="gene ID" value="RB5727"/>
</dbReference>
<dbReference type="HOGENOM" id="CLU_023194_1_2_0"/>
<dbReference type="InterPro" id="IPR051450">
    <property type="entry name" value="Gfo/Idh/MocA_Oxidoreductases"/>
</dbReference>
<reference evidence="3 4" key="1">
    <citation type="journal article" date="2003" name="Proc. Natl. Acad. Sci. U.S.A.">
        <title>Complete genome sequence of the marine planctomycete Pirellula sp. strain 1.</title>
        <authorList>
            <person name="Gloeckner F.O."/>
            <person name="Kube M."/>
            <person name="Bauer M."/>
            <person name="Teeling H."/>
            <person name="Lombardot T."/>
            <person name="Ludwig W."/>
            <person name="Gade D."/>
            <person name="Beck A."/>
            <person name="Borzym K."/>
            <person name="Heitmann K."/>
            <person name="Rabus R."/>
            <person name="Schlesner H."/>
            <person name="Amann R."/>
            <person name="Reinhardt R."/>
        </authorList>
    </citation>
    <scope>NUCLEOTIDE SEQUENCE [LARGE SCALE GENOMIC DNA]</scope>
    <source>
        <strain evidence="4">DSM 10527 / NCIMB 13988 / SH1</strain>
    </source>
</reference>